<comment type="caution">
    <text evidence="1">The sequence shown here is derived from an EMBL/GenBank/DDBJ whole genome shotgun (WGS) entry which is preliminary data.</text>
</comment>
<dbReference type="OrthoDB" id="5674026at2"/>
<dbReference type="SUPFAM" id="SSF141452">
    <property type="entry name" value="Hcp1-like"/>
    <property type="match status" value="1"/>
</dbReference>
<dbReference type="EMBL" id="MSCO01000002">
    <property type="protein sequence ID" value="PQJ84478.1"/>
    <property type="molecule type" value="Genomic_DNA"/>
</dbReference>
<reference evidence="1 2" key="1">
    <citation type="submission" date="2016-12" db="EMBL/GenBank/DDBJ databases">
        <title>Diversity of luminous bacteria.</title>
        <authorList>
            <person name="Yoshizawa S."/>
            <person name="Kogure K."/>
        </authorList>
    </citation>
    <scope>NUCLEOTIDE SEQUENCE [LARGE SCALE GENOMIC DNA]</scope>
    <source>
        <strain evidence="1 2">ATCC 33715</strain>
    </source>
</reference>
<name>A0A2S7X367_9GAMM</name>
<dbReference type="Gene3D" id="2.30.110.20">
    <property type="entry name" value="Hcp1-like"/>
    <property type="match status" value="1"/>
</dbReference>
<gene>
    <name evidence="1" type="ORF">BTO22_13190</name>
</gene>
<accession>A0A2S7X367</accession>
<dbReference type="InterPro" id="IPR052947">
    <property type="entry name" value="T6SS_Hcp1_domain"/>
</dbReference>
<dbReference type="InterPro" id="IPR036624">
    <property type="entry name" value="Hcp1-lik_sf"/>
</dbReference>
<evidence type="ECO:0000313" key="1">
    <source>
        <dbReference type="EMBL" id="PQJ84478.1"/>
    </source>
</evidence>
<dbReference type="Pfam" id="PF05638">
    <property type="entry name" value="T6SS_HCP"/>
    <property type="match status" value="1"/>
</dbReference>
<evidence type="ECO:0008006" key="3">
    <source>
        <dbReference type="Google" id="ProtNLM"/>
    </source>
</evidence>
<proteinExistence type="predicted"/>
<dbReference type="Proteomes" id="UP000239263">
    <property type="component" value="Unassembled WGS sequence"/>
</dbReference>
<protein>
    <recommendedName>
        <fullName evidence="3">Type VI secretion system protein</fullName>
    </recommendedName>
</protein>
<dbReference type="InterPro" id="IPR008514">
    <property type="entry name" value="T6SS_Hcp"/>
</dbReference>
<dbReference type="AlphaFoldDB" id="A0A2S7X367"/>
<evidence type="ECO:0000313" key="2">
    <source>
        <dbReference type="Proteomes" id="UP000239263"/>
    </source>
</evidence>
<dbReference type="NCBIfam" id="TIGR03344">
    <property type="entry name" value="VI_effect_Hcp1"/>
    <property type="match status" value="1"/>
</dbReference>
<organism evidence="1 2">
    <name type="scientific">Aliivibrio sifiae</name>
    <dbReference type="NCBI Taxonomy" id="566293"/>
    <lineage>
        <taxon>Bacteria</taxon>
        <taxon>Pseudomonadati</taxon>
        <taxon>Pseudomonadota</taxon>
        <taxon>Gammaproteobacteria</taxon>
        <taxon>Vibrionales</taxon>
        <taxon>Vibrionaceae</taxon>
        <taxon>Aliivibrio</taxon>
    </lineage>
</organism>
<dbReference type="PANTHER" id="PTHR34319">
    <property type="entry name" value="MAJOR EXPORTED PROTEIN"/>
    <property type="match status" value="1"/>
</dbReference>
<dbReference type="RefSeq" id="WP_065639385.1">
    <property type="nucleotide sequence ID" value="NZ_CAWNRT010000002.1"/>
</dbReference>
<sequence length="164" mass="18417">MTTAAYLTINGEQQGPLSFDCNTPLSMGNSCQTSHKDEITVLSFSHSISYVNKSVHRPIQVIKKIDKSSPLLAQACTNSETLQCTLKFYRKSPDGSHQENFYEIHLTGAMIKNIQTEMPNVQHLGELEMTEVLDISYRDITWKHISANTNGYSSWMKAIDELAS</sequence>
<dbReference type="PANTHER" id="PTHR34319:SF7">
    <property type="entry name" value="HNH ENDONUCLEASE DOMAIN-CONTAINING PROTEIN"/>
    <property type="match status" value="1"/>
</dbReference>